<dbReference type="AlphaFoldDB" id="A0A2D1U8N6"/>
<feature type="transmembrane region" description="Helical" evidence="1">
    <location>
        <begin position="272"/>
        <end position="289"/>
    </location>
</feature>
<dbReference type="Proteomes" id="UP000223749">
    <property type="component" value="Chromosome"/>
</dbReference>
<reference evidence="2 3" key="1">
    <citation type="submission" date="2017-10" db="EMBL/GenBank/DDBJ databases">
        <title>Whole genome of Pedobacter ginsengisoli T01R-27 isolated from tomato rhizosphere.</title>
        <authorList>
            <person name="Weon H.-Y."/>
            <person name="Lee S.A."/>
            <person name="Sang M.K."/>
            <person name="Song J."/>
        </authorList>
    </citation>
    <scope>NUCLEOTIDE SEQUENCE [LARGE SCALE GENOMIC DNA]</scope>
    <source>
        <strain evidence="2 3">T01R-27</strain>
    </source>
</reference>
<gene>
    <name evidence="2" type="ORF">CPT03_16655</name>
</gene>
<keyword evidence="1" id="KW-0472">Membrane</keyword>
<dbReference type="EMBL" id="CP024091">
    <property type="protein sequence ID" value="ATP57977.1"/>
    <property type="molecule type" value="Genomic_DNA"/>
</dbReference>
<evidence type="ECO:0000256" key="1">
    <source>
        <dbReference type="SAM" id="Phobius"/>
    </source>
</evidence>
<feature type="transmembrane region" description="Helical" evidence="1">
    <location>
        <begin position="200"/>
        <end position="218"/>
    </location>
</feature>
<feature type="transmembrane region" description="Helical" evidence="1">
    <location>
        <begin position="15"/>
        <end position="38"/>
    </location>
</feature>
<feature type="transmembrane region" description="Helical" evidence="1">
    <location>
        <begin position="390"/>
        <end position="408"/>
    </location>
</feature>
<feature type="transmembrane region" description="Helical" evidence="1">
    <location>
        <begin position="130"/>
        <end position="150"/>
    </location>
</feature>
<evidence type="ECO:0000313" key="2">
    <source>
        <dbReference type="EMBL" id="ATP57977.1"/>
    </source>
</evidence>
<keyword evidence="1" id="KW-0812">Transmembrane</keyword>
<organism evidence="2 3">
    <name type="scientific">Pedobacter ginsengisoli</name>
    <dbReference type="NCBI Taxonomy" id="363852"/>
    <lineage>
        <taxon>Bacteria</taxon>
        <taxon>Pseudomonadati</taxon>
        <taxon>Bacteroidota</taxon>
        <taxon>Sphingobacteriia</taxon>
        <taxon>Sphingobacteriales</taxon>
        <taxon>Sphingobacteriaceae</taxon>
        <taxon>Pedobacter</taxon>
    </lineage>
</organism>
<dbReference type="KEGG" id="pgs:CPT03_16655"/>
<sequence>MYATADIFKGNRQGVLLFFIFGLSIYTTTMSLSFVLGFKFLIPVFQPFKELLVLTILGLGIYQMKEKIKLNMVDYLLGGYFFYTLLYVVIPLGDFGLSDRLSAFKSMSFFPLIYASGRLIAAEKVNLGKYFHYILIVAVAATGVLIYELISDQHFQTVTGYADYNFYYFGQEPTGNYGLTWTFETETGFRRFASFFSNPLEYAAATLLALAVIAALYTDDDNNLKISAFGQLALASSFIAIVAALSRAPLASYFAMIYVYAFITSKRNILKTFHYGFIAAVLYFIFLIQNEDIYSFVVDTITFQNASSVGHIIEWLAGIDAMIRQPLGLGLGSSGKVAGMLGLNVGGENQFIIIGVQAGIIALILYLLIHAYLMVYTYKWIKILKGNERKIAIMLFLFKIGSIVPLLTTNFENYSYVIYISWFLSGIFINSITAKSISNG</sequence>
<proteinExistence type="predicted"/>
<keyword evidence="1" id="KW-1133">Transmembrane helix</keyword>
<accession>A0A2D1U8N6</accession>
<protein>
    <recommendedName>
        <fullName evidence="4">O-antigen ligase domain-containing protein</fullName>
    </recommendedName>
</protein>
<evidence type="ECO:0008006" key="4">
    <source>
        <dbReference type="Google" id="ProtNLM"/>
    </source>
</evidence>
<feature type="transmembrane region" description="Helical" evidence="1">
    <location>
        <begin position="414"/>
        <end position="434"/>
    </location>
</feature>
<feature type="transmembrane region" description="Helical" evidence="1">
    <location>
        <begin position="74"/>
        <end position="93"/>
    </location>
</feature>
<feature type="transmembrane region" description="Helical" evidence="1">
    <location>
        <begin position="44"/>
        <end position="62"/>
    </location>
</feature>
<name>A0A2D1U8N6_9SPHI</name>
<evidence type="ECO:0000313" key="3">
    <source>
        <dbReference type="Proteomes" id="UP000223749"/>
    </source>
</evidence>
<feature type="transmembrane region" description="Helical" evidence="1">
    <location>
        <begin position="351"/>
        <end position="378"/>
    </location>
</feature>
<keyword evidence="3" id="KW-1185">Reference proteome</keyword>
<feature type="transmembrane region" description="Helical" evidence="1">
    <location>
        <begin position="238"/>
        <end position="260"/>
    </location>
</feature>